<protein>
    <submittedName>
        <fullName evidence="2">Uncharacterized protein</fullName>
    </submittedName>
</protein>
<keyword evidence="1" id="KW-1133">Transmembrane helix</keyword>
<name>A0A318XLL2_9FIRM</name>
<evidence type="ECO:0000256" key="1">
    <source>
        <dbReference type="SAM" id="Phobius"/>
    </source>
</evidence>
<dbReference type="AlphaFoldDB" id="A0A318XLL2"/>
<gene>
    <name evidence="2" type="ORF">LY28_01557</name>
</gene>
<sequence length="246" mass="27997">MYNLNRYGKYSNENNNIVASAFGDVNGDNIPDYVYLTGIRTHDSSFIQDITLNIKDGKTGIRQGFKLASNAGYSPALTLKDFTGDKVKDILISIASGGSGGIMFYYIFSDIDNQIRMIFDYEEYNNRYSYKVSFEDFYRVCVKNIELKTKFIIDITYKGCEYLNEIYEPNGELKAPIEGWVDPLSGLFPIDFDGNGIYELLGYQGISGRYHADSLGYLQSVLKWNGRKFYLMEQYIAIFGSGPEDK</sequence>
<evidence type="ECO:0000313" key="3">
    <source>
        <dbReference type="Proteomes" id="UP000248132"/>
    </source>
</evidence>
<dbReference type="EMBL" id="QKMR01000007">
    <property type="protein sequence ID" value="PYG88217.1"/>
    <property type="molecule type" value="Genomic_DNA"/>
</dbReference>
<evidence type="ECO:0000313" key="2">
    <source>
        <dbReference type="EMBL" id="PYG88217.1"/>
    </source>
</evidence>
<keyword evidence="3" id="KW-1185">Reference proteome</keyword>
<organism evidence="2 3">
    <name type="scientific">Ruminiclostridium sufflavum DSM 19573</name>
    <dbReference type="NCBI Taxonomy" id="1121337"/>
    <lineage>
        <taxon>Bacteria</taxon>
        <taxon>Bacillati</taxon>
        <taxon>Bacillota</taxon>
        <taxon>Clostridia</taxon>
        <taxon>Eubacteriales</taxon>
        <taxon>Oscillospiraceae</taxon>
        <taxon>Ruminiclostridium</taxon>
    </lineage>
</organism>
<keyword evidence="1" id="KW-0472">Membrane</keyword>
<comment type="caution">
    <text evidence="2">The sequence shown here is derived from an EMBL/GenBank/DDBJ whole genome shotgun (WGS) entry which is preliminary data.</text>
</comment>
<dbReference type="Proteomes" id="UP000248132">
    <property type="component" value="Unassembled WGS sequence"/>
</dbReference>
<dbReference type="SUPFAM" id="SSF69318">
    <property type="entry name" value="Integrin alpha N-terminal domain"/>
    <property type="match status" value="1"/>
</dbReference>
<accession>A0A318XLL2</accession>
<reference evidence="2 3" key="1">
    <citation type="submission" date="2018-06" db="EMBL/GenBank/DDBJ databases">
        <title>Genomic Encyclopedia of Type Strains, Phase I: the one thousand microbial genomes (KMG-I) project.</title>
        <authorList>
            <person name="Kyrpides N."/>
        </authorList>
    </citation>
    <scope>NUCLEOTIDE SEQUENCE [LARGE SCALE GENOMIC DNA]</scope>
    <source>
        <strain evidence="2 3">DSM 19573</strain>
    </source>
</reference>
<keyword evidence="1" id="KW-0812">Transmembrane</keyword>
<proteinExistence type="predicted"/>
<feature type="transmembrane region" description="Helical" evidence="1">
    <location>
        <begin position="90"/>
        <end position="108"/>
    </location>
</feature>
<dbReference type="InterPro" id="IPR028994">
    <property type="entry name" value="Integrin_alpha_N"/>
</dbReference>